<dbReference type="Pfam" id="PF03638">
    <property type="entry name" value="TCR"/>
    <property type="match status" value="2"/>
</dbReference>
<dbReference type="Pfam" id="PF07765">
    <property type="entry name" value="KIP1"/>
    <property type="match status" value="1"/>
</dbReference>
<feature type="domain" description="CRC" evidence="8">
    <location>
        <begin position="495"/>
        <end position="620"/>
    </location>
</feature>
<feature type="region of interest" description="Disordered" evidence="7">
    <location>
        <begin position="627"/>
        <end position="647"/>
    </location>
</feature>
<dbReference type="GO" id="GO:0005634">
    <property type="term" value="C:nucleus"/>
    <property type="evidence" value="ECO:0007669"/>
    <property type="project" value="UniProtKB-SubCell"/>
</dbReference>
<evidence type="ECO:0000256" key="3">
    <source>
        <dbReference type="ARBA" id="ARBA00023054"/>
    </source>
</evidence>
<feature type="compositionally biased region" description="Polar residues" evidence="7">
    <location>
        <begin position="653"/>
        <end position="668"/>
    </location>
</feature>
<feature type="coiled-coil region" evidence="6">
    <location>
        <begin position="1702"/>
        <end position="1729"/>
    </location>
</feature>
<dbReference type="InterPro" id="IPR005172">
    <property type="entry name" value="CRC"/>
</dbReference>
<feature type="region of interest" description="Disordered" evidence="7">
    <location>
        <begin position="2393"/>
        <end position="2416"/>
    </location>
</feature>
<feature type="compositionally biased region" description="Polar residues" evidence="7">
    <location>
        <begin position="2400"/>
        <end position="2409"/>
    </location>
</feature>
<evidence type="ECO:0000256" key="5">
    <source>
        <dbReference type="ARBA" id="ARBA00038006"/>
    </source>
</evidence>
<organism evidence="10 11">
    <name type="scientific">Tripterygium wilfordii</name>
    <name type="common">Thunder God vine</name>
    <dbReference type="NCBI Taxonomy" id="458696"/>
    <lineage>
        <taxon>Eukaryota</taxon>
        <taxon>Viridiplantae</taxon>
        <taxon>Streptophyta</taxon>
        <taxon>Embryophyta</taxon>
        <taxon>Tracheophyta</taxon>
        <taxon>Spermatophyta</taxon>
        <taxon>Magnoliopsida</taxon>
        <taxon>eudicotyledons</taxon>
        <taxon>Gunneridae</taxon>
        <taxon>Pentapetalae</taxon>
        <taxon>rosids</taxon>
        <taxon>fabids</taxon>
        <taxon>Celastrales</taxon>
        <taxon>Celastraceae</taxon>
        <taxon>Tripterygium</taxon>
    </lineage>
</organism>
<evidence type="ECO:0000256" key="7">
    <source>
        <dbReference type="SAM" id="MobiDB-lite"/>
    </source>
</evidence>
<accession>A0A7J7CX73</accession>
<feature type="compositionally biased region" description="Polar residues" evidence="7">
    <location>
        <begin position="739"/>
        <end position="752"/>
    </location>
</feature>
<dbReference type="InterPro" id="IPR033467">
    <property type="entry name" value="Tesmin/TSO1-like_CXC"/>
</dbReference>
<evidence type="ECO:0000256" key="4">
    <source>
        <dbReference type="ARBA" id="ARBA00023242"/>
    </source>
</evidence>
<dbReference type="InterPro" id="IPR011684">
    <property type="entry name" value="NAB"/>
</dbReference>
<dbReference type="SMART" id="SM01114">
    <property type="entry name" value="CXC"/>
    <property type="match status" value="2"/>
</dbReference>
<dbReference type="PROSITE" id="PS51634">
    <property type="entry name" value="CRC"/>
    <property type="match status" value="1"/>
</dbReference>
<evidence type="ECO:0000313" key="10">
    <source>
        <dbReference type="EMBL" id="KAF5738598.1"/>
    </source>
</evidence>
<keyword evidence="4" id="KW-0539">Nucleus</keyword>
<evidence type="ECO:0000256" key="6">
    <source>
        <dbReference type="SAM" id="Coils"/>
    </source>
</evidence>
<evidence type="ECO:0000313" key="11">
    <source>
        <dbReference type="Proteomes" id="UP000593562"/>
    </source>
</evidence>
<feature type="coiled-coil region" evidence="6">
    <location>
        <begin position="1467"/>
        <end position="1494"/>
    </location>
</feature>
<comment type="similarity">
    <text evidence="2">Belongs to the lin-54 family.</text>
</comment>
<feature type="compositionally biased region" description="Polar residues" evidence="7">
    <location>
        <begin position="152"/>
        <end position="167"/>
    </location>
</feature>
<dbReference type="GO" id="GO:0051015">
    <property type="term" value="F:actin filament binding"/>
    <property type="evidence" value="ECO:0007669"/>
    <property type="project" value="TreeGrafter"/>
</dbReference>
<name>A0A7J7CX73_TRIWF</name>
<feature type="coiled-coil region" evidence="6">
    <location>
        <begin position="2043"/>
        <end position="2070"/>
    </location>
</feature>
<sequence length="2496" mass="281309">MDTPEKTQIGNPLSKFEDSPVFNYINSLSPIKPVKSTHITQSFNSITFASPPSVFTSPHVSSHKESRFLKRHNCLDLPPDLPKPDFSSDNGKKICTSEVVVDAARLYDNSADLHENFKAVVSIGGASVEQSSEHSRFSIKLPSTVKYDCGSPHSNPTPRCGTRTDSASELAGPSASLVPLVQGAFEQGSLECEAGLENMCQTEKRNEGTGCDWESLISEAADLWIFNSPGDTDAFKGLMGRPMDPGTIFHTSLVSHYSRDGLNNAHKMQLVDPVGFSEHQQTEDPSSIIGETVDLKDINQGSHDNDNLDQSMTSDTDINVDNQNVPSLHRGVRRRCLDFETIAAHRKKLGDSSKSSSLLSVSDEMINSKDKHLVPVKPGNDSWRVLPRIGLHLNALAITSKENNSIKHEILPSGSQQLRLSGSTASFQSPTTVQPPVDEPLTSASTERDIVPSENGAQLTEDASVATSYLVSEEFNHISPRKKRRRTEHAGESDACKRCNCKKSKCLKLYCECFAAGVYCIEPCSCQECFNKPIHEDTVLATRKQIESRNPLAFAPKVIKSSESIPEIRDDSNKTPASARHKRGCNCKKSNCLKKYCECFQGGVGCSINCRCEGCKNAFGRNDGSALRAGAEQEEEEETEASEKKGLDKTLQVAESQNDEQQNPSALPTTPLHLSRPLLQLPFSSKSKPPPSVIVSGSTSQFVASTKRYGKPNILRSQPKTEKHCQTIQEDEIPEILQGSCSPSTGIKTASPNKKRVTPPYCDMGSSSSPGLRSGRKLFNSPPLSFMKIGYYNSISATTCDMDSKVKAMIKLIEEDADSFARRAEMYYKKRPELMKLVEEFYRAYRALAERYDHATVELRQAHRTMAQAFPDQVPYVLADESPSGSSNPEAEPQTPAVLHGPHPIGVLLDKEDFHKDALEDSDSDVLKRGLKQLNEMFGSGVTPQNSKIAEGRTKRGLKVHEAIDSGQSLQDNASDLSIEKWFPNIQDFSETDWAVKAENEVQTIKKALAEVHAEKEAVIFHYQQTLKKLSGLERELNHAQNDAGGLDERANRAEIEIKILKEALSKLEVERDAAFLQYNQSLEKISSLETMISAVQESTKGLNERAMKAEVEAETLKQELSRLEAEKETDFLKYEQCLEMVSLLQIRISLAEENAGMLNEQTERAETESKVLKQALSELNKEKEAAALRYEQCLEKISKMETEISHAQEDARRMNNEILMGAAKLKDVEEHCAVLDRSKQSLQEEAENLAQKIAMKDQECLKKQNEMEKLQISLQNEHSRFQEVEATLQTLQKLHSQSQEEQKALTSELQNKLQMLKDLETCNHDLQEDLQRIKEENQSLNELKSSSSYSIMNMQSEISSWKEIKEKLEEEVALQVEQSNALQQEIYHVKEELGILNLRYQSLMQQVQAVGLSPECLGSSVKNLQKENSELREACRKDSDEKQALYDKVSDRDIILEKNTILKCSVSELNAMLEGSREKVRELQESCQFLQGEKYSLVAEKVIILGQLQIMAKNMQKIFEKNASLESSLSAANAQLDNLRVKSKGLEDFCQLLQNEKSNLLQERGSLVTQLENVEKRLGNLEKRFAKLEDKYVDMEKEKVSTLSQVEQLQASFSVEQNQRACYMQSSESRFAYLENHVHLLQEERKSRKEYFEEELEKAVNAQVEIFILQKFIEHLEGKNFSLLIECQKHIEASKLSNKLISELESENLEQQVELEFLSDEIEKLRMAIHQVFRALQYDVVHEQEDKIELEQISLPHFLNSIEGLKYSLLSYDDEKQQLLVENSLLLAILGELKLESVELQSEKKNLEGEFEFITEQHGSLQKDKHELLEINRKLRLKVSKGEEKEEESKAKLEIIKAENQHLNETVEKLHKELHNVTDLSDQLNHQILVSEDFLKEKAVELMEAEKSLKSTVNMNTELCGTVYELKSEYEESKLINQIMEKKLLELSKDSAHQKNEIDHLRAFNENMEYEVGALHLEINEHRTREQHLSSELQERRNEFELWEAEAASFYFDLQASSIHEVLLEDKVHELTGVCESLQNESTTKSVEVDEMKERVEILENEVGGLKAELSAYVPVIASLRDNIASLEHNALLRRKLCAAENQEQMGAELADNEISCQELEEGHDAVVAGGISDLLKIQATIKAVEKAMIEEMDTLAMQECIETNKKLESTMQKAESGNPSHQENNIHLEDRGYGNELQEVIQLPKTKSEISEVKNGILMKDILLDQVSDSSLYGTSDRETGAGNDQMLDQWESVERHTFDATANDLKKQRQRGKPPTVTNKSHRYKDVMQRNVHRSTELQVEKELGVDKQEFHTQNREPNEEGKKGKILERLASDTHKLASLRITVQDLKKKMEMKKSSKKAGSPEYERVSRQLQAVEEAILQLLTTNNQLKKDAEESSTSPDNCTSAGLDEGGNVLETTVTEEAQRGSEKLRRLQFEVQSIQDVLLKLDERFLESGTGVLLKDLIYTSKSGRGKKTKKKKTCFCGCARPSTGD</sequence>
<feature type="coiled-coil region" evidence="6">
    <location>
        <begin position="1523"/>
        <end position="1599"/>
    </location>
</feature>
<comment type="caution">
    <text evidence="10">The sequence shown here is derived from an EMBL/GenBank/DDBJ whole genome shotgun (WGS) entry which is preliminary data.</text>
</comment>
<evidence type="ECO:0000256" key="2">
    <source>
        <dbReference type="ARBA" id="ARBA00007267"/>
    </source>
</evidence>
<evidence type="ECO:0000256" key="1">
    <source>
        <dbReference type="ARBA" id="ARBA00004123"/>
    </source>
</evidence>
<evidence type="ECO:0000259" key="8">
    <source>
        <dbReference type="PROSITE" id="PS51634"/>
    </source>
</evidence>
<dbReference type="InterPro" id="IPR051861">
    <property type="entry name" value="NET_actin-binding_domain"/>
</dbReference>
<feature type="compositionally biased region" description="Polar residues" evidence="7">
    <location>
        <begin position="419"/>
        <end position="434"/>
    </location>
</feature>
<feature type="coiled-coil region" evidence="6">
    <location>
        <begin position="995"/>
        <end position="1386"/>
    </location>
</feature>
<dbReference type="InParanoid" id="A0A7J7CX73"/>
<comment type="subcellular location">
    <subcellularLocation>
        <location evidence="1">Nucleus</location>
    </subcellularLocation>
</comment>
<dbReference type="PANTHER" id="PTHR32258:SF6">
    <property type="entry name" value="PROTEIN NETWORKED 1A"/>
    <property type="match status" value="1"/>
</dbReference>
<protein>
    <submittedName>
        <fullName evidence="10">Protein NETWORKED 1A</fullName>
    </submittedName>
</protein>
<proteinExistence type="inferred from homology"/>
<feature type="coiled-coil region" evidence="6">
    <location>
        <begin position="1842"/>
        <end position="1888"/>
    </location>
</feature>
<feature type="region of interest" description="Disordered" evidence="7">
    <location>
        <begin position="653"/>
        <end position="672"/>
    </location>
</feature>
<dbReference type="GO" id="GO:0005886">
    <property type="term" value="C:plasma membrane"/>
    <property type="evidence" value="ECO:0007669"/>
    <property type="project" value="TreeGrafter"/>
</dbReference>
<dbReference type="FunCoup" id="A0A7J7CX73">
    <property type="interactions" value="920"/>
</dbReference>
<gene>
    <name evidence="10" type="ORF">HS088_TW13G01499</name>
</gene>
<reference evidence="10 11" key="1">
    <citation type="journal article" date="2020" name="Nat. Commun.">
        <title>Genome of Tripterygium wilfordii and identification of cytochrome P450 involved in triptolide biosynthesis.</title>
        <authorList>
            <person name="Tu L."/>
            <person name="Su P."/>
            <person name="Zhang Z."/>
            <person name="Gao L."/>
            <person name="Wang J."/>
            <person name="Hu T."/>
            <person name="Zhou J."/>
            <person name="Zhang Y."/>
            <person name="Zhao Y."/>
            <person name="Liu Y."/>
            <person name="Song Y."/>
            <person name="Tong Y."/>
            <person name="Lu Y."/>
            <person name="Yang J."/>
            <person name="Xu C."/>
            <person name="Jia M."/>
            <person name="Peters R.J."/>
            <person name="Huang L."/>
            <person name="Gao W."/>
        </authorList>
    </citation>
    <scope>NUCLEOTIDE SEQUENCE [LARGE SCALE GENOMIC DNA]</scope>
    <source>
        <strain evidence="11">cv. XIE 37</strain>
        <tissue evidence="10">Leaf</tissue>
    </source>
</reference>
<dbReference type="Proteomes" id="UP000593562">
    <property type="component" value="Unassembled WGS sequence"/>
</dbReference>
<evidence type="ECO:0000259" key="9">
    <source>
        <dbReference type="PROSITE" id="PS51774"/>
    </source>
</evidence>
<keyword evidence="11" id="KW-1185">Reference proteome</keyword>
<feature type="domain" description="NAB" evidence="9">
    <location>
        <begin position="776"/>
        <end position="859"/>
    </location>
</feature>
<comment type="similarity">
    <text evidence="5">Belongs to the NET family.</text>
</comment>
<feature type="region of interest" description="Disordered" evidence="7">
    <location>
        <begin position="565"/>
        <end position="584"/>
    </location>
</feature>
<feature type="region of interest" description="Disordered" evidence="7">
    <location>
        <begin position="419"/>
        <end position="443"/>
    </location>
</feature>
<dbReference type="PROSITE" id="PS51774">
    <property type="entry name" value="NAB"/>
    <property type="match status" value="1"/>
</dbReference>
<feature type="region of interest" description="Disordered" evidence="7">
    <location>
        <begin position="2310"/>
        <end position="2329"/>
    </location>
</feature>
<keyword evidence="3 6" id="KW-0175">Coiled coil</keyword>
<dbReference type="EMBL" id="JAAARO010000013">
    <property type="protein sequence ID" value="KAF5738598.1"/>
    <property type="molecule type" value="Genomic_DNA"/>
</dbReference>
<feature type="region of interest" description="Disordered" evidence="7">
    <location>
        <begin position="149"/>
        <end position="168"/>
    </location>
</feature>
<feature type="coiled-coil region" evidence="6">
    <location>
        <begin position="1791"/>
        <end position="1818"/>
    </location>
</feature>
<dbReference type="PANTHER" id="PTHR32258">
    <property type="entry name" value="PROTEIN NETWORKED 4A"/>
    <property type="match status" value="1"/>
</dbReference>
<feature type="region of interest" description="Disordered" evidence="7">
    <location>
        <begin position="738"/>
        <end position="774"/>
    </location>
</feature>